<feature type="binding site" evidence="7">
    <location>
        <position position="107"/>
    </location>
    <ligand>
        <name>S-adenosyl-L-methionine</name>
        <dbReference type="ChEBI" id="CHEBI:59789"/>
    </ligand>
</feature>
<keyword evidence="5 7" id="KW-0808">Transferase</keyword>
<dbReference type="PANTHER" id="PTHR11265:SF0">
    <property type="entry name" value="12S RRNA N4-METHYLCYTIDINE METHYLTRANSFERASE"/>
    <property type="match status" value="1"/>
</dbReference>
<feature type="binding site" evidence="7">
    <location>
        <position position="79"/>
    </location>
    <ligand>
        <name>S-adenosyl-L-methionine</name>
        <dbReference type="ChEBI" id="CHEBI:59789"/>
    </ligand>
</feature>
<dbReference type="Pfam" id="PF01795">
    <property type="entry name" value="Methyltransf_5"/>
    <property type="match status" value="1"/>
</dbReference>
<feature type="binding site" evidence="7">
    <location>
        <position position="53"/>
    </location>
    <ligand>
        <name>S-adenosyl-L-methionine</name>
        <dbReference type="ChEBI" id="CHEBI:59789"/>
    </ligand>
</feature>
<gene>
    <name evidence="7" type="primary">rsmH</name>
    <name evidence="8" type="ORF">PRV_01775</name>
</gene>
<evidence type="ECO:0000256" key="6">
    <source>
        <dbReference type="ARBA" id="ARBA00022691"/>
    </source>
</evidence>
<evidence type="ECO:0000256" key="1">
    <source>
        <dbReference type="ARBA" id="ARBA00010396"/>
    </source>
</evidence>
<accession>U5NCE3</accession>
<dbReference type="GO" id="GO:0005737">
    <property type="term" value="C:cytoplasm"/>
    <property type="evidence" value="ECO:0007669"/>
    <property type="project" value="UniProtKB-SubCell"/>
</dbReference>
<dbReference type="GO" id="GO:0071424">
    <property type="term" value="F:rRNA (cytosine-N4-)-methyltransferase activity"/>
    <property type="evidence" value="ECO:0007669"/>
    <property type="project" value="UniProtKB-UniRule"/>
</dbReference>
<evidence type="ECO:0000256" key="7">
    <source>
        <dbReference type="HAMAP-Rule" id="MF_01007"/>
    </source>
</evidence>
<evidence type="ECO:0000256" key="5">
    <source>
        <dbReference type="ARBA" id="ARBA00022679"/>
    </source>
</evidence>
<dbReference type="InterPro" id="IPR002903">
    <property type="entry name" value="RsmH"/>
</dbReference>
<dbReference type="SUPFAM" id="SSF53335">
    <property type="entry name" value="S-adenosyl-L-methionine-dependent methyltransferases"/>
    <property type="match status" value="1"/>
</dbReference>
<dbReference type="RefSeq" id="WP_022769795.1">
    <property type="nucleotide sequence ID" value="NC_022575.1"/>
</dbReference>
<evidence type="ECO:0000256" key="3">
    <source>
        <dbReference type="ARBA" id="ARBA00022552"/>
    </source>
</evidence>
<dbReference type="SUPFAM" id="SSF81799">
    <property type="entry name" value="Putative methyltransferase TM0872, insert domain"/>
    <property type="match status" value="1"/>
</dbReference>
<dbReference type="Proteomes" id="UP000017119">
    <property type="component" value="Chromosome"/>
</dbReference>
<dbReference type="PANTHER" id="PTHR11265">
    <property type="entry name" value="S-ADENOSYL-METHYLTRANSFERASE MRAW"/>
    <property type="match status" value="1"/>
</dbReference>
<keyword evidence="4 7" id="KW-0489">Methyltransferase</keyword>
<feature type="binding site" evidence="7">
    <location>
        <position position="100"/>
    </location>
    <ligand>
        <name>S-adenosyl-L-methionine</name>
        <dbReference type="ChEBI" id="CHEBI:59789"/>
    </ligand>
</feature>
<evidence type="ECO:0000256" key="2">
    <source>
        <dbReference type="ARBA" id="ARBA00022490"/>
    </source>
</evidence>
<organism evidence="8 9">
    <name type="scientific">Mycoplasma parvum str. Indiana</name>
    <dbReference type="NCBI Taxonomy" id="1403316"/>
    <lineage>
        <taxon>Bacteria</taxon>
        <taxon>Bacillati</taxon>
        <taxon>Mycoplasmatota</taxon>
        <taxon>Mollicutes</taxon>
        <taxon>Mycoplasmataceae</taxon>
        <taxon>Mycoplasma</taxon>
    </lineage>
</organism>
<dbReference type="STRING" id="1403316.PRV_01775"/>
<dbReference type="PATRIC" id="fig|1403316.3.peg.323"/>
<dbReference type="InterPro" id="IPR023397">
    <property type="entry name" value="SAM-dep_MeTrfase_MraW_recog"/>
</dbReference>
<proteinExistence type="inferred from homology"/>
<dbReference type="GO" id="GO:0070475">
    <property type="term" value="P:rRNA base methylation"/>
    <property type="evidence" value="ECO:0007669"/>
    <property type="project" value="UniProtKB-UniRule"/>
</dbReference>
<dbReference type="HOGENOM" id="CLU_038422_2_0_14"/>
<keyword evidence="3 7" id="KW-0698">rRNA processing</keyword>
<protein>
    <recommendedName>
        <fullName evidence="7">Ribosomal RNA small subunit methyltransferase H</fullName>
        <ecNumber evidence="7">2.1.1.199</ecNumber>
    </recommendedName>
    <alternativeName>
        <fullName evidence="7">16S rRNA m(4)C1402 methyltransferase</fullName>
    </alternativeName>
    <alternativeName>
        <fullName evidence="7">rRNA (cytosine-N(4)-)-methyltransferase RsmH</fullName>
    </alternativeName>
</protein>
<dbReference type="PIRSF" id="PIRSF004486">
    <property type="entry name" value="MraW"/>
    <property type="match status" value="1"/>
</dbReference>
<comment type="catalytic activity">
    <reaction evidence="7">
        <text>cytidine(1402) in 16S rRNA + S-adenosyl-L-methionine = N(4)-methylcytidine(1402) in 16S rRNA + S-adenosyl-L-homocysteine + H(+)</text>
        <dbReference type="Rhea" id="RHEA:42928"/>
        <dbReference type="Rhea" id="RHEA-COMP:10286"/>
        <dbReference type="Rhea" id="RHEA-COMP:10287"/>
        <dbReference type="ChEBI" id="CHEBI:15378"/>
        <dbReference type="ChEBI" id="CHEBI:57856"/>
        <dbReference type="ChEBI" id="CHEBI:59789"/>
        <dbReference type="ChEBI" id="CHEBI:74506"/>
        <dbReference type="ChEBI" id="CHEBI:82748"/>
        <dbReference type="EC" id="2.1.1.199"/>
    </reaction>
</comment>
<keyword evidence="9" id="KW-1185">Reference proteome</keyword>
<feature type="binding site" evidence="7">
    <location>
        <begin position="33"/>
        <end position="35"/>
    </location>
    <ligand>
        <name>S-adenosyl-L-methionine</name>
        <dbReference type="ChEBI" id="CHEBI:59789"/>
    </ligand>
</feature>
<evidence type="ECO:0000313" key="9">
    <source>
        <dbReference type="Proteomes" id="UP000017119"/>
    </source>
</evidence>
<dbReference type="Gene3D" id="3.40.50.150">
    <property type="entry name" value="Vaccinia Virus protein VP39"/>
    <property type="match status" value="1"/>
</dbReference>
<name>U5NCE3_9MOLU</name>
<comment type="function">
    <text evidence="7">Specifically methylates the N4 position of cytidine in position 1402 (C1402) of 16S rRNA.</text>
</comment>
<dbReference type="InterPro" id="IPR029063">
    <property type="entry name" value="SAM-dependent_MTases_sf"/>
</dbReference>
<dbReference type="EMBL" id="CP006771">
    <property type="protein sequence ID" value="AGX89097.1"/>
    <property type="molecule type" value="Genomic_DNA"/>
</dbReference>
<dbReference type="AlphaFoldDB" id="U5NCE3"/>
<sequence length="306" mass="35716">MEKIHIPVMLKEVCENWILSPDGWYIDCTFGCGGHSKELLKNLSEKAHLVGIDIDPKVIPFGEKLMKEDCRFQFLNNNYTFIRNYWINNKLPLVDGILFDLGLSTLQLKDEFRSFSYNSPSSNLEMRFGVEGKNVYEILNNYSDRKLNKLFKKYGEIKQAEKLVKKIIDFRKKSPIIEINQLKEIVEKSGLLNARKNKNTMKLIFQALRIECNNELNCFKEALEQASKLLKINGKLLIISFQSLEDEIILNWKKKNSVYIKIPEMGEIIPPNFLLKFNSPLLPSRAEIERNWSSRSAKLWVFTKNK</sequence>
<keyword evidence="6 7" id="KW-0949">S-adenosyl-L-methionine</keyword>
<evidence type="ECO:0000256" key="4">
    <source>
        <dbReference type="ARBA" id="ARBA00022603"/>
    </source>
</evidence>
<reference evidence="8 9" key="1">
    <citation type="journal article" date="2013" name="Genome Announc.">
        <title>Genome Sequence of Mycoplasma parvum (Formerly Eperythrozoon parvum), a Diminutive Hemoplasma of the Pig.</title>
        <authorList>
            <person name="do Nascimento N.C."/>
            <person name="Dos Santos A.P."/>
            <person name="Chu Y."/>
            <person name="Guimaraes A.M."/>
            <person name="Pagliaro A."/>
            <person name="Messick J.B."/>
        </authorList>
    </citation>
    <scope>NUCLEOTIDE SEQUENCE [LARGE SCALE GENOMIC DNA]</scope>
    <source>
        <strain evidence="8 9">Indiana</strain>
    </source>
</reference>
<dbReference type="NCBIfam" id="TIGR00006">
    <property type="entry name" value="16S rRNA (cytosine(1402)-N(4))-methyltransferase RsmH"/>
    <property type="match status" value="1"/>
</dbReference>
<keyword evidence="2 7" id="KW-0963">Cytoplasm</keyword>
<dbReference type="Gene3D" id="1.10.150.170">
    <property type="entry name" value="Putative methyltransferase TM0872, insert domain"/>
    <property type="match status" value="1"/>
</dbReference>
<evidence type="ECO:0000313" key="8">
    <source>
        <dbReference type="EMBL" id="AGX89097.1"/>
    </source>
</evidence>
<comment type="subcellular location">
    <subcellularLocation>
        <location evidence="7">Cytoplasm</location>
    </subcellularLocation>
</comment>
<dbReference type="EC" id="2.1.1.199" evidence="7"/>
<comment type="similarity">
    <text evidence="1 7">Belongs to the methyltransferase superfamily. RsmH family.</text>
</comment>
<dbReference type="HAMAP" id="MF_01007">
    <property type="entry name" value="16SrRNA_methyltr_H"/>
    <property type="match status" value="1"/>
</dbReference>
<dbReference type="KEGG" id="mpv:PRV_01775"/>